<name>H7EIM2_9SPIR</name>
<dbReference type="PROSITE" id="PS51257">
    <property type="entry name" value="PROKAR_LIPOPROTEIN"/>
    <property type="match status" value="1"/>
</dbReference>
<dbReference type="SUPFAM" id="SSF50969">
    <property type="entry name" value="YVTN repeat-like/Quinoprotein amine dehydrogenase"/>
    <property type="match status" value="1"/>
</dbReference>
<dbReference type="PATRIC" id="fig|907348.3.peg.675"/>
<protein>
    <recommendedName>
        <fullName evidence="5">Lipoprotein</fullName>
    </recommendedName>
</protein>
<evidence type="ECO:0000313" key="3">
    <source>
        <dbReference type="EMBL" id="EIC02550.1"/>
    </source>
</evidence>
<dbReference type="Proteomes" id="UP000003571">
    <property type="component" value="Unassembled WGS sequence"/>
</dbReference>
<dbReference type="RefSeq" id="WP_002702864.1">
    <property type="nucleotide sequence ID" value="NZ_AGRW01000037.1"/>
</dbReference>
<keyword evidence="2" id="KW-0732">Signal</keyword>
<feature type="region of interest" description="Disordered" evidence="1">
    <location>
        <begin position="32"/>
        <end position="53"/>
    </location>
</feature>
<organism evidence="3 4">
    <name type="scientific">Treponema saccharophilum DSM 2985</name>
    <dbReference type="NCBI Taxonomy" id="907348"/>
    <lineage>
        <taxon>Bacteria</taxon>
        <taxon>Pseudomonadati</taxon>
        <taxon>Spirochaetota</taxon>
        <taxon>Spirochaetia</taxon>
        <taxon>Spirochaetales</taxon>
        <taxon>Treponemataceae</taxon>
        <taxon>Treponema</taxon>
    </lineage>
</organism>
<gene>
    <name evidence="3" type="ORF">TresaDRAFT_2428</name>
</gene>
<reference evidence="3 4" key="1">
    <citation type="submission" date="2011-09" db="EMBL/GenBank/DDBJ databases">
        <title>The draft genome of Treponema saccharophilum DSM 2985.</title>
        <authorList>
            <consortium name="US DOE Joint Genome Institute (JGI-PGF)"/>
            <person name="Lucas S."/>
            <person name="Copeland A."/>
            <person name="Lapidus A."/>
            <person name="Glavina del Rio T."/>
            <person name="Dalin E."/>
            <person name="Tice H."/>
            <person name="Bruce D."/>
            <person name="Goodwin L."/>
            <person name="Pitluck S."/>
            <person name="Peters L."/>
            <person name="Kyrpides N."/>
            <person name="Mavromatis K."/>
            <person name="Ivanova N."/>
            <person name="Markowitz V."/>
            <person name="Cheng J.-F."/>
            <person name="Hugenholtz P."/>
            <person name="Woyke T."/>
            <person name="Wu D."/>
            <person name="Gronow S."/>
            <person name="Wellnitz S."/>
            <person name="Brambilla E."/>
            <person name="Klenk H.-P."/>
            <person name="Eisen J.A."/>
        </authorList>
    </citation>
    <scope>NUCLEOTIDE SEQUENCE [LARGE SCALE GENOMIC DNA]</scope>
    <source>
        <strain evidence="3 4">DSM 2985</strain>
    </source>
</reference>
<dbReference type="EMBL" id="AGRW01000037">
    <property type="protein sequence ID" value="EIC02550.1"/>
    <property type="molecule type" value="Genomic_DNA"/>
</dbReference>
<dbReference type="eggNOG" id="ENOG5031H54">
    <property type="taxonomic scope" value="Bacteria"/>
</dbReference>
<evidence type="ECO:0000256" key="2">
    <source>
        <dbReference type="SAM" id="SignalP"/>
    </source>
</evidence>
<feature type="chain" id="PRO_5003608699" description="Lipoprotein" evidence="2">
    <location>
        <begin position="24"/>
        <end position="213"/>
    </location>
</feature>
<comment type="caution">
    <text evidence="3">The sequence shown here is derived from an EMBL/GenBank/DDBJ whole genome shotgun (WGS) entry which is preliminary data.</text>
</comment>
<proteinExistence type="predicted"/>
<accession>H7EIM2</accession>
<dbReference type="AlphaFoldDB" id="H7EIM2"/>
<feature type="signal peptide" evidence="2">
    <location>
        <begin position="1"/>
        <end position="23"/>
    </location>
</feature>
<evidence type="ECO:0000313" key="4">
    <source>
        <dbReference type="Proteomes" id="UP000003571"/>
    </source>
</evidence>
<evidence type="ECO:0008006" key="5">
    <source>
        <dbReference type="Google" id="ProtNLM"/>
    </source>
</evidence>
<sequence>MKRVTLSIAAVSLAAFTMTGVLSCNKKDNAPAQAASQPAAEAPKPAAQEAPAAEASNNALIDRVIDGIFLNANDLEQGVISTTVLDEASGFTLNATEEKVMEVKKCDARTVGSDLFTQAISTKGSGKVDYRNISFPAKAGDSIIVYVTSSSKTDSRPLHVVNVASGEEIGTVDMMPDNGKDVTVEEVKVAEDGTYCVYATSGTGYIYQIKVGK</sequence>
<keyword evidence="4" id="KW-1185">Reference proteome</keyword>
<evidence type="ECO:0000256" key="1">
    <source>
        <dbReference type="SAM" id="MobiDB-lite"/>
    </source>
</evidence>
<dbReference type="InterPro" id="IPR011044">
    <property type="entry name" value="Quino_amine_DH_bsu"/>
</dbReference>